<dbReference type="RefSeq" id="WP_228353116.1">
    <property type="nucleotide sequence ID" value="NZ_JACEGA010000001.1"/>
</dbReference>
<dbReference type="GO" id="GO:0006811">
    <property type="term" value="P:monoatomic ion transport"/>
    <property type="evidence" value="ECO:0007669"/>
    <property type="project" value="UniProtKB-KW"/>
</dbReference>
<evidence type="ECO:0000256" key="7">
    <source>
        <dbReference type="ARBA" id="ARBA00022475"/>
    </source>
</evidence>
<evidence type="ECO:0000256" key="8">
    <source>
        <dbReference type="ARBA" id="ARBA00022692"/>
    </source>
</evidence>
<dbReference type="AlphaFoldDB" id="A0A839K457"/>
<feature type="transmembrane region" description="Helical" evidence="13">
    <location>
        <begin position="186"/>
        <end position="204"/>
    </location>
</feature>
<dbReference type="InterPro" id="IPR002528">
    <property type="entry name" value="MATE_fam"/>
</dbReference>
<dbReference type="GO" id="GO:0015297">
    <property type="term" value="F:antiporter activity"/>
    <property type="evidence" value="ECO:0007669"/>
    <property type="project" value="UniProtKB-KW"/>
</dbReference>
<dbReference type="InterPro" id="IPR050222">
    <property type="entry name" value="MATE_MdtK"/>
</dbReference>
<keyword evidence="5" id="KW-0813">Transport</keyword>
<evidence type="ECO:0000256" key="12">
    <source>
        <dbReference type="ARBA" id="ARBA00031636"/>
    </source>
</evidence>
<feature type="transmembrane region" description="Helical" evidence="13">
    <location>
        <begin position="153"/>
        <end position="174"/>
    </location>
</feature>
<keyword evidence="10" id="KW-0406">Ion transport</keyword>
<dbReference type="InterPro" id="IPR048279">
    <property type="entry name" value="MdtK-like"/>
</dbReference>
<feature type="transmembrane region" description="Helical" evidence="13">
    <location>
        <begin position="216"/>
        <end position="234"/>
    </location>
</feature>
<feature type="transmembrane region" description="Helical" evidence="13">
    <location>
        <begin position="440"/>
        <end position="460"/>
    </location>
</feature>
<dbReference type="GO" id="GO:0042910">
    <property type="term" value="F:xenobiotic transmembrane transporter activity"/>
    <property type="evidence" value="ECO:0007669"/>
    <property type="project" value="InterPro"/>
</dbReference>
<protein>
    <recommendedName>
        <fullName evidence="4">Probable multidrug resistance protein NorM</fullName>
    </recommendedName>
    <alternativeName>
        <fullName evidence="12">Multidrug-efflux transporter</fullName>
    </alternativeName>
</protein>
<keyword evidence="7" id="KW-1003">Cell membrane</keyword>
<evidence type="ECO:0000313" key="15">
    <source>
        <dbReference type="Proteomes" id="UP000574276"/>
    </source>
</evidence>
<dbReference type="Pfam" id="PF01554">
    <property type="entry name" value="MatE"/>
    <property type="match status" value="2"/>
</dbReference>
<evidence type="ECO:0000256" key="4">
    <source>
        <dbReference type="ARBA" id="ARBA00020268"/>
    </source>
</evidence>
<dbReference type="Proteomes" id="UP000574276">
    <property type="component" value="Unassembled WGS sequence"/>
</dbReference>
<feature type="transmembrane region" description="Helical" evidence="13">
    <location>
        <begin position="339"/>
        <end position="361"/>
    </location>
</feature>
<gene>
    <name evidence="14" type="ORF">H0486_11280</name>
</gene>
<dbReference type="NCBIfam" id="TIGR00797">
    <property type="entry name" value="matE"/>
    <property type="match status" value="1"/>
</dbReference>
<dbReference type="PANTHER" id="PTHR43298">
    <property type="entry name" value="MULTIDRUG RESISTANCE PROTEIN NORM-RELATED"/>
    <property type="match status" value="1"/>
</dbReference>
<name>A0A839K457_9FIRM</name>
<keyword evidence="6" id="KW-0050">Antiport</keyword>
<evidence type="ECO:0000256" key="11">
    <source>
        <dbReference type="ARBA" id="ARBA00023136"/>
    </source>
</evidence>
<dbReference type="GO" id="GO:0005886">
    <property type="term" value="C:plasma membrane"/>
    <property type="evidence" value="ECO:0007669"/>
    <property type="project" value="UniProtKB-SubCell"/>
</dbReference>
<keyword evidence="11 13" id="KW-0472">Membrane</keyword>
<reference evidence="14 15" key="1">
    <citation type="submission" date="2020-07" db="EMBL/GenBank/DDBJ databases">
        <title>Characterization and genome sequencing of isolate MD1, a novel member within the family Lachnospiraceae.</title>
        <authorList>
            <person name="Rettenmaier R."/>
            <person name="Di Bello L."/>
            <person name="Zinser C."/>
            <person name="Scheitz K."/>
            <person name="Liebl W."/>
            <person name="Zverlov V."/>
        </authorList>
    </citation>
    <scope>NUCLEOTIDE SEQUENCE [LARGE SCALE GENOMIC DNA]</scope>
    <source>
        <strain evidence="14 15">MD1</strain>
    </source>
</reference>
<evidence type="ECO:0000313" key="14">
    <source>
        <dbReference type="EMBL" id="MBB2183461.1"/>
    </source>
</evidence>
<feature type="transmembrane region" description="Helical" evidence="13">
    <location>
        <begin position="409"/>
        <end position="428"/>
    </location>
</feature>
<accession>A0A839K457</accession>
<evidence type="ECO:0000256" key="2">
    <source>
        <dbReference type="ARBA" id="ARBA00004651"/>
    </source>
</evidence>
<comment type="similarity">
    <text evidence="3">Belongs to the multi antimicrobial extrusion (MATE) (TC 2.A.66.1) family.</text>
</comment>
<evidence type="ECO:0000256" key="9">
    <source>
        <dbReference type="ARBA" id="ARBA00022989"/>
    </source>
</evidence>
<keyword evidence="8 13" id="KW-0812">Transmembrane</keyword>
<dbReference type="EMBL" id="JACEGA010000001">
    <property type="protein sequence ID" value="MBB2183461.1"/>
    <property type="molecule type" value="Genomic_DNA"/>
</dbReference>
<feature type="transmembrane region" description="Helical" evidence="13">
    <location>
        <begin position="307"/>
        <end position="327"/>
    </location>
</feature>
<keyword evidence="15" id="KW-1185">Reference proteome</keyword>
<evidence type="ECO:0000256" key="5">
    <source>
        <dbReference type="ARBA" id="ARBA00022448"/>
    </source>
</evidence>
<comment type="subcellular location">
    <subcellularLocation>
        <location evidence="2">Cell membrane</location>
        <topology evidence="2">Multi-pass membrane protein</topology>
    </subcellularLocation>
</comment>
<evidence type="ECO:0000256" key="1">
    <source>
        <dbReference type="ARBA" id="ARBA00003408"/>
    </source>
</evidence>
<feature type="transmembrane region" description="Helical" evidence="13">
    <location>
        <begin position="60"/>
        <end position="87"/>
    </location>
</feature>
<comment type="caution">
    <text evidence="14">The sequence shown here is derived from an EMBL/GenBank/DDBJ whole genome shotgun (WGS) entry which is preliminary data.</text>
</comment>
<sequence length="477" mass="52548">MKQSASTSVFQKFRNTFIGDRRFYSTVFMLVLPLIVQNTISNVVNLLDNIMIGQVGTPQMSGVAIANQLIFVFNLTIFGGLSGAGIFGAQYFGAGDHEGIRHTVRFKLWTVVITLVVATIIFLTCGDQLISLYLTGDGDPAERTAMLEYSRSYLRIMLWGLLPFSLSQVYGGTLRETGETMLPMKASLAGVVTNLCLNYILIYGKLGFPVLGVEGAAIATVISRFVELAIIVVYTHRHSGKFRFVEGLYQTIRIPKGLTFNIMKKGVPLLVNELLWSLGMTTLTQIFSTRGLNVVAALNITSTITNLFNVVFISMGSAVAVMVGQALGANDIPRAKQTAWRLIFFNACICIVVGGILIALSPILPHIYNTTDEVRMLATRFMQTSAVYMAVNAMTHCTYFTIRSGGKTFITFLFDSAYTWVIFVPFTYVLTHFTNLEILVLYPVCYFADIIKCIIGITVVKTGHWAQNMVSDTASNG</sequence>
<evidence type="ECO:0000256" key="13">
    <source>
        <dbReference type="SAM" id="Phobius"/>
    </source>
</evidence>
<keyword evidence="9 13" id="KW-1133">Transmembrane helix</keyword>
<evidence type="ECO:0000256" key="10">
    <source>
        <dbReference type="ARBA" id="ARBA00023065"/>
    </source>
</evidence>
<feature type="transmembrane region" description="Helical" evidence="13">
    <location>
        <begin position="108"/>
        <end position="133"/>
    </location>
</feature>
<organism evidence="14 15">
    <name type="scientific">Variimorphobacter saccharofermentans</name>
    <dbReference type="NCBI Taxonomy" id="2755051"/>
    <lineage>
        <taxon>Bacteria</taxon>
        <taxon>Bacillati</taxon>
        <taxon>Bacillota</taxon>
        <taxon>Clostridia</taxon>
        <taxon>Lachnospirales</taxon>
        <taxon>Lachnospiraceae</taxon>
        <taxon>Variimorphobacter</taxon>
    </lineage>
</organism>
<evidence type="ECO:0000256" key="3">
    <source>
        <dbReference type="ARBA" id="ARBA00010199"/>
    </source>
</evidence>
<dbReference type="PANTHER" id="PTHR43298:SF2">
    <property type="entry name" value="FMN_FAD EXPORTER YEEO-RELATED"/>
    <property type="match status" value="1"/>
</dbReference>
<comment type="function">
    <text evidence="1">Multidrug efflux pump.</text>
</comment>
<feature type="transmembrane region" description="Helical" evidence="13">
    <location>
        <begin position="266"/>
        <end position="287"/>
    </location>
</feature>
<evidence type="ECO:0000256" key="6">
    <source>
        <dbReference type="ARBA" id="ARBA00022449"/>
    </source>
</evidence>
<proteinExistence type="inferred from homology"/>
<feature type="transmembrane region" description="Helical" evidence="13">
    <location>
        <begin position="21"/>
        <end position="40"/>
    </location>
</feature>
<dbReference type="PIRSF" id="PIRSF006603">
    <property type="entry name" value="DinF"/>
    <property type="match status" value="1"/>
</dbReference>